<organism evidence="1 2">
    <name type="scientific">Aspergillus brunneoviolaceus CBS 621.78</name>
    <dbReference type="NCBI Taxonomy" id="1450534"/>
    <lineage>
        <taxon>Eukaryota</taxon>
        <taxon>Fungi</taxon>
        <taxon>Dikarya</taxon>
        <taxon>Ascomycota</taxon>
        <taxon>Pezizomycotina</taxon>
        <taxon>Eurotiomycetes</taxon>
        <taxon>Eurotiomycetidae</taxon>
        <taxon>Eurotiales</taxon>
        <taxon>Aspergillaceae</taxon>
        <taxon>Aspergillus</taxon>
        <taxon>Aspergillus subgen. Circumdati</taxon>
    </lineage>
</organism>
<evidence type="ECO:0000313" key="1">
    <source>
        <dbReference type="EMBL" id="RAH41015.1"/>
    </source>
</evidence>
<accession>A0ACD1FVI4</accession>
<name>A0ACD1FVI4_9EURO</name>
<protein>
    <submittedName>
        <fullName evidence="1">Uncharacterized protein</fullName>
    </submittedName>
</protein>
<gene>
    <name evidence="1" type="ORF">BO95DRAFT_507515</name>
</gene>
<evidence type="ECO:0000313" key="2">
    <source>
        <dbReference type="Proteomes" id="UP000249057"/>
    </source>
</evidence>
<sequence length="244" mass="26395">MSRLTALVLILAITFNIATFALGAATLAEYLNQRSYLLGLVPKAEIHDNAYIGAASYSICSSFLSSLILLIILIMQVLRCTIAYRVLIVCSVVPSLIGFANAIALTIITATKVVSFGDSVGPRVTIYLDEAAHSDGVPLEYRKDAASIAAVAFAWLGWACSVVAVNLPQPKASDTVRDPSLFPSSQGRRYEAIFEAKGSCKLVTVVATEVYRKMAERQAKINKNYQSLQLNGRQALAMDLDKID</sequence>
<proteinExistence type="predicted"/>
<dbReference type="Proteomes" id="UP000249057">
    <property type="component" value="Unassembled WGS sequence"/>
</dbReference>
<keyword evidence="2" id="KW-1185">Reference proteome</keyword>
<dbReference type="EMBL" id="KZ825395">
    <property type="protein sequence ID" value="RAH41015.1"/>
    <property type="molecule type" value="Genomic_DNA"/>
</dbReference>
<reference evidence="1" key="1">
    <citation type="submission" date="2018-02" db="EMBL/GenBank/DDBJ databases">
        <title>The genomes of Aspergillus section Nigri reveals drivers in fungal speciation.</title>
        <authorList>
            <consortium name="DOE Joint Genome Institute"/>
            <person name="Vesth T.C."/>
            <person name="Nybo J."/>
            <person name="Theobald S."/>
            <person name="Brandl J."/>
            <person name="Frisvad J.C."/>
            <person name="Nielsen K.F."/>
            <person name="Lyhne E.K."/>
            <person name="Kogle M.E."/>
            <person name="Kuo A."/>
            <person name="Riley R."/>
            <person name="Clum A."/>
            <person name="Nolan M."/>
            <person name="Lipzen A."/>
            <person name="Salamov A."/>
            <person name="Henrissat B."/>
            <person name="Wiebenga A."/>
            <person name="De vries R.P."/>
            <person name="Grigoriev I.V."/>
            <person name="Mortensen U.H."/>
            <person name="Andersen M.R."/>
            <person name="Baker S.E."/>
        </authorList>
    </citation>
    <scope>NUCLEOTIDE SEQUENCE</scope>
    <source>
        <strain evidence="1">CBS 621.78</strain>
    </source>
</reference>